<keyword evidence="15" id="KW-0829">Tyrosine-protein kinase</keyword>
<dbReference type="FunFam" id="1.10.510.10:FF:000039">
    <property type="entry name" value="Focal adhesion kinase, isoform D"/>
    <property type="match status" value="1"/>
</dbReference>
<evidence type="ECO:0000256" key="4">
    <source>
        <dbReference type="ARBA" id="ARBA00004496"/>
    </source>
</evidence>
<evidence type="ECO:0000256" key="13">
    <source>
        <dbReference type="ARBA" id="ARBA00022949"/>
    </source>
</evidence>
<evidence type="ECO:0000256" key="17">
    <source>
        <dbReference type="ARBA" id="ARBA00051245"/>
    </source>
</evidence>
<keyword evidence="13" id="KW-0965">Cell junction</keyword>
<feature type="domain" description="Protein kinase" evidence="21">
    <location>
        <begin position="418"/>
        <end position="678"/>
    </location>
</feature>
<dbReference type="SUPFAM" id="SSF54236">
    <property type="entry name" value="Ubiquitin-like"/>
    <property type="match status" value="1"/>
</dbReference>
<evidence type="ECO:0000256" key="14">
    <source>
        <dbReference type="ARBA" id="ARBA00023136"/>
    </source>
</evidence>
<evidence type="ECO:0000256" key="9">
    <source>
        <dbReference type="ARBA" id="ARBA00022679"/>
    </source>
</evidence>
<dbReference type="InterPro" id="IPR008266">
    <property type="entry name" value="Tyr_kinase_AS"/>
</dbReference>
<dbReference type="PANTHER" id="PTHR46221">
    <property type="entry name" value="FERM AND PDZ DOMAIN-CONTAINING PROTEIN FAMILY MEMBER"/>
    <property type="match status" value="1"/>
</dbReference>
<evidence type="ECO:0000313" key="23">
    <source>
        <dbReference type="EMBL" id="CAB3265270.1"/>
    </source>
</evidence>
<dbReference type="GO" id="GO:0005737">
    <property type="term" value="C:cytoplasm"/>
    <property type="evidence" value="ECO:0007669"/>
    <property type="project" value="UniProtKB-SubCell"/>
</dbReference>
<gene>
    <name evidence="23" type="primary">Ptk2-002</name>
</gene>
<evidence type="ECO:0000259" key="22">
    <source>
        <dbReference type="PROSITE" id="PS50057"/>
    </source>
</evidence>
<dbReference type="InterPro" id="IPR020635">
    <property type="entry name" value="Tyr_kinase_cat_dom"/>
</dbReference>
<keyword evidence="7" id="KW-0963">Cytoplasm</keyword>
<dbReference type="InterPro" id="IPR011009">
    <property type="entry name" value="Kinase-like_dom_sf"/>
</dbReference>
<feature type="domain" description="FERM" evidence="22">
    <location>
        <begin position="26"/>
        <end position="341"/>
    </location>
</feature>
<dbReference type="InterPro" id="IPR041784">
    <property type="entry name" value="FAK1/PYK2_FERM_C"/>
</dbReference>
<keyword evidence="9" id="KW-0808">Transferase</keyword>
<dbReference type="FunFam" id="1.20.80.10:FF:000004">
    <property type="entry name" value="Protein-tyrosine kinase 2-beta isoform 1"/>
    <property type="match status" value="1"/>
</dbReference>
<protein>
    <recommendedName>
        <fullName evidence="5">non-specific protein-tyrosine kinase</fullName>
        <ecNumber evidence="5">2.7.10.2</ecNumber>
    </recommendedName>
</protein>
<keyword evidence="6" id="KW-1003">Cell membrane</keyword>
<organism evidence="23">
    <name type="scientific">Phallusia mammillata</name>
    <dbReference type="NCBI Taxonomy" id="59560"/>
    <lineage>
        <taxon>Eukaryota</taxon>
        <taxon>Metazoa</taxon>
        <taxon>Chordata</taxon>
        <taxon>Tunicata</taxon>
        <taxon>Ascidiacea</taxon>
        <taxon>Phlebobranchia</taxon>
        <taxon>Ascidiidae</taxon>
        <taxon>Phallusia</taxon>
    </lineage>
</organism>
<feature type="compositionally biased region" description="Basic and acidic residues" evidence="20">
    <location>
        <begin position="377"/>
        <end position="389"/>
    </location>
</feature>
<keyword evidence="10 18" id="KW-0547">Nucleotide-binding</keyword>
<evidence type="ECO:0000256" key="18">
    <source>
        <dbReference type="PROSITE-ProRule" id="PRU10141"/>
    </source>
</evidence>
<dbReference type="InterPro" id="IPR049385">
    <property type="entry name" value="FAK1-like_FERM_C"/>
</dbReference>
<dbReference type="CDD" id="cd13190">
    <property type="entry name" value="FERM_C_FAK1"/>
    <property type="match status" value="1"/>
</dbReference>
<dbReference type="GO" id="GO:0005886">
    <property type="term" value="C:plasma membrane"/>
    <property type="evidence" value="ECO:0007669"/>
    <property type="project" value="UniProtKB-SubCell"/>
</dbReference>
<dbReference type="Pfam" id="PF07714">
    <property type="entry name" value="PK_Tyr_Ser-Thr"/>
    <property type="match status" value="1"/>
</dbReference>
<dbReference type="InterPro" id="IPR019748">
    <property type="entry name" value="FERM_central"/>
</dbReference>
<evidence type="ECO:0000256" key="15">
    <source>
        <dbReference type="ARBA" id="ARBA00023137"/>
    </source>
</evidence>
<keyword evidence="16" id="KW-0966">Cell projection</keyword>
<evidence type="ECO:0000256" key="2">
    <source>
        <dbReference type="ARBA" id="ARBA00004316"/>
    </source>
</evidence>
<evidence type="ECO:0000256" key="6">
    <source>
        <dbReference type="ARBA" id="ARBA00022475"/>
    </source>
</evidence>
<dbReference type="PROSITE" id="PS00107">
    <property type="entry name" value="PROTEIN_KINASE_ATP"/>
    <property type="match status" value="1"/>
</dbReference>
<dbReference type="InterPro" id="IPR000719">
    <property type="entry name" value="Prot_kinase_dom"/>
</dbReference>
<dbReference type="InterPro" id="IPR041390">
    <property type="entry name" value="FADK_N"/>
</dbReference>
<dbReference type="Gene3D" id="1.10.510.10">
    <property type="entry name" value="Transferase(Phosphotransferase) domain 1"/>
    <property type="match status" value="1"/>
</dbReference>
<keyword evidence="14" id="KW-0472">Membrane</keyword>
<dbReference type="Pfam" id="PF00373">
    <property type="entry name" value="FERM_M"/>
    <property type="match status" value="1"/>
</dbReference>
<comment type="subcellular location">
    <subcellularLocation>
        <location evidence="1">Cell junction</location>
        <location evidence="1">Focal adhesion</location>
    </subcellularLocation>
    <subcellularLocation>
        <location evidence="3">Cell membrane</location>
        <topology evidence="3">Peripheral membrane protein</topology>
        <orientation evidence="3">Cytoplasmic side</orientation>
    </subcellularLocation>
    <subcellularLocation>
        <location evidence="2">Cell projection</location>
    </subcellularLocation>
    <subcellularLocation>
        <location evidence="4">Cytoplasm</location>
    </subcellularLocation>
</comment>
<dbReference type="PRINTS" id="PR00109">
    <property type="entry name" value="TYRKINASE"/>
</dbReference>
<name>A0A6F9DQG0_9ASCI</name>
<dbReference type="InterPro" id="IPR029071">
    <property type="entry name" value="Ubiquitin-like_domsf"/>
</dbReference>
<dbReference type="FunFam" id="2.30.29.30:FF:000058">
    <property type="entry name" value="focal adhesion kinase 1 isoform X1"/>
    <property type="match status" value="1"/>
</dbReference>
<dbReference type="Gene3D" id="2.30.29.30">
    <property type="entry name" value="Pleckstrin-homology domain (PH domain)/Phosphotyrosine-binding domain (PTB)"/>
    <property type="match status" value="1"/>
</dbReference>
<dbReference type="Gene3D" id="3.30.200.20">
    <property type="entry name" value="Phosphorylase Kinase, domain 1"/>
    <property type="match status" value="1"/>
</dbReference>
<evidence type="ECO:0000256" key="1">
    <source>
        <dbReference type="ARBA" id="ARBA00004246"/>
    </source>
</evidence>
<keyword evidence="19" id="KW-0175">Coiled coil</keyword>
<feature type="binding site" evidence="18">
    <location>
        <position position="450"/>
    </location>
    <ligand>
        <name>ATP</name>
        <dbReference type="ChEBI" id="CHEBI:30616"/>
    </ligand>
</feature>
<evidence type="ECO:0000256" key="8">
    <source>
        <dbReference type="ARBA" id="ARBA00022553"/>
    </source>
</evidence>
<dbReference type="SMART" id="SM00295">
    <property type="entry name" value="B41"/>
    <property type="match status" value="1"/>
</dbReference>
<dbReference type="EC" id="2.7.10.2" evidence="5"/>
<dbReference type="InterPro" id="IPR000299">
    <property type="entry name" value="FERM_domain"/>
</dbReference>
<dbReference type="Gene3D" id="3.10.20.90">
    <property type="entry name" value="Phosphatidylinositol 3-kinase Catalytic Subunit, Chain A, domain 1"/>
    <property type="match status" value="1"/>
</dbReference>
<keyword evidence="11 23" id="KW-0418">Kinase</keyword>
<keyword evidence="12 18" id="KW-0067">ATP-binding</keyword>
<accession>A0A6F9DQG0</accession>
<dbReference type="PROSITE" id="PS50011">
    <property type="entry name" value="PROTEIN_KINASE_DOM"/>
    <property type="match status" value="1"/>
</dbReference>
<dbReference type="GO" id="GO:0005524">
    <property type="term" value="F:ATP binding"/>
    <property type="evidence" value="ECO:0007669"/>
    <property type="project" value="UniProtKB-UniRule"/>
</dbReference>
<feature type="region of interest" description="Disordered" evidence="20">
    <location>
        <begin position="351"/>
        <end position="396"/>
    </location>
</feature>
<dbReference type="Pfam" id="PF21477">
    <property type="entry name" value="FERM_C_FAK1"/>
    <property type="match status" value="1"/>
</dbReference>
<evidence type="ECO:0000256" key="12">
    <source>
        <dbReference type="ARBA" id="ARBA00022840"/>
    </source>
</evidence>
<dbReference type="InterPro" id="IPR014352">
    <property type="entry name" value="FERM/acyl-CoA-bd_prot_sf"/>
</dbReference>
<dbReference type="GO" id="GO:0005925">
    <property type="term" value="C:focal adhesion"/>
    <property type="evidence" value="ECO:0007669"/>
    <property type="project" value="UniProtKB-SubCell"/>
</dbReference>
<dbReference type="AlphaFoldDB" id="A0A6F9DQG0"/>
<dbReference type="Gene3D" id="1.20.80.10">
    <property type="match status" value="1"/>
</dbReference>
<dbReference type="EMBL" id="LR789408">
    <property type="protein sequence ID" value="CAB3265270.1"/>
    <property type="molecule type" value="mRNA"/>
</dbReference>
<evidence type="ECO:0000256" key="19">
    <source>
        <dbReference type="SAM" id="Coils"/>
    </source>
</evidence>
<dbReference type="GO" id="GO:0008284">
    <property type="term" value="P:positive regulation of cell population proliferation"/>
    <property type="evidence" value="ECO:0007669"/>
    <property type="project" value="UniProtKB-ARBA"/>
</dbReference>
<evidence type="ECO:0000259" key="21">
    <source>
        <dbReference type="PROSITE" id="PS50011"/>
    </source>
</evidence>
<dbReference type="Pfam" id="PF18038">
    <property type="entry name" value="FERM_N_2"/>
    <property type="match status" value="1"/>
</dbReference>
<dbReference type="SUPFAM" id="SSF56112">
    <property type="entry name" value="Protein kinase-like (PK-like)"/>
    <property type="match status" value="1"/>
</dbReference>
<comment type="catalytic activity">
    <reaction evidence="17">
        <text>L-tyrosyl-[protein] + ATP = O-phospho-L-tyrosyl-[protein] + ADP + H(+)</text>
        <dbReference type="Rhea" id="RHEA:10596"/>
        <dbReference type="Rhea" id="RHEA-COMP:10136"/>
        <dbReference type="Rhea" id="RHEA-COMP:20101"/>
        <dbReference type="ChEBI" id="CHEBI:15378"/>
        <dbReference type="ChEBI" id="CHEBI:30616"/>
        <dbReference type="ChEBI" id="CHEBI:46858"/>
        <dbReference type="ChEBI" id="CHEBI:61978"/>
        <dbReference type="ChEBI" id="CHEBI:456216"/>
        <dbReference type="EC" id="2.7.10.2"/>
    </reaction>
</comment>
<evidence type="ECO:0000256" key="20">
    <source>
        <dbReference type="SAM" id="MobiDB-lite"/>
    </source>
</evidence>
<dbReference type="GO" id="GO:0042995">
    <property type="term" value="C:cell projection"/>
    <property type="evidence" value="ECO:0007669"/>
    <property type="project" value="UniProtKB-SubCell"/>
</dbReference>
<dbReference type="PROSITE" id="PS00109">
    <property type="entry name" value="PROTEIN_KINASE_TYR"/>
    <property type="match status" value="1"/>
</dbReference>
<proteinExistence type="evidence at transcript level"/>
<evidence type="ECO:0000256" key="5">
    <source>
        <dbReference type="ARBA" id="ARBA00011903"/>
    </source>
</evidence>
<dbReference type="CDD" id="cd14473">
    <property type="entry name" value="FERM_B-lobe"/>
    <property type="match status" value="1"/>
</dbReference>
<evidence type="ECO:0000256" key="3">
    <source>
        <dbReference type="ARBA" id="ARBA00004413"/>
    </source>
</evidence>
<feature type="region of interest" description="Disordered" evidence="20">
    <location>
        <begin position="688"/>
        <end position="721"/>
    </location>
</feature>
<reference evidence="23" key="1">
    <citation type="submission" date="2020-04" db="EMBL/GenBank/DDBJ databases">
        <authorList>
            <person name="Neveu A P."/>
        </authorList>
    </citation>
    <scope>NUCLEOTIDE SEQUENCE</scope>
    <source>
        <tissue evidence="23">Whole embryo</tissue>
    </source>
</reference>
<feature type="coiled-coil region" evidence="19">
    <location>
        <begin position="754"/>
        <end position="785"/>
    </location>
</feature>
<dbReference type="InterPro" id="IPR001245">
    <property type="entry name" value="Ser-Thr/Tyr_kinase_cat_dom"/>
</dbReference>
<dbReference type="InterPro" id="IPR035963">
    <property type="entry name" value="FERM_2"/>
</dbReference>
<dbReference type="InterPro" id="IPR019749">
    <property type="entry name" value="Band_41_domain"/>
</dbReference>
<keyword evidence="8" id="KW-0597">Phosphoprotein</keyword>
<evidence type="ECO:0000256" key="7">
    <source>
        <dbReference type="ARBA" id="ARBA00022490"/>
    </source>
</evidence>
<sequence length="837" mass="95789">MPLPQPPLPSRNPKPLANQIATLEKNTITVHQIKDGLSTVKYTDPIDVRGIVSAVSRRIHPDGLFYENCFALRLRHVPSGDVYWLHPNLTMQEVKERFSNVEPTECRYELRVRYLPKNPHDMHDRDTTSFYYYYNQVYCDYLDVIAEKIEHETAIKLGCLEIRRFFKDMPSNVFDKKSNFDLLERDVGLRKFFPKSVVDSTKAKELRKSIAREFRNIGSYSEQECVFRFFDILRKITRFDQEMFSCSLGTGWSVAVELVIGPEDGISYWTDKGATPTVLAEFHQVMSIQTDSSTDPTKKGTLLLKIQGANEPLTITAPSLAVAENIADLIDGYCRIVKNTDQSFIVQALNKRELPPPPENDSGGGATVEASPMRSLSRRDTNISRRDGLMSETDDYAEITEDMNSPRENDYEIPRDQIEVVTTIGEGQFGDVHKGIYRTRDMADMPVAIKTCKFHGQDAQGVADRLLEEAHTMRQFNHAHIVKLIGVCTDHPVWIVMEFCKYGEMRSYLQTNKHSLDMTMLMTYTHQLSQALCYLEERNFVHRDVAARNILVAQPDCVKLGDFGLSRYMENQNYYTASKGKLPIKWMAPESINFRRFTTATDVWMFAVCCWEILMMGIKPFQGVKNKDVVGKIEAGERLAMPSNSPPALYHLMLSCWSYDPGQRPLFQEIQQRLSVILEDFEQQLDERHKLEAGPPPKPTRPGFPAANNRSYPPQSGGPVYQPTGPQGMYHPHNLPAVPPKAGPKIMTAEEIVRHEAEEKLRQKKMEEENLRQKLEKQVIDEREDAIWLKQQQQMLCPEQDQANGGEDVDDPGHLYQTVEARKQRNNASKFHSTTVF</sequence>
<dbReference type="SUPFAM" id="SSF50729">
    <property type="entry name" value="PH domain-like"/>
    <property type="match status" value="1"/>
</dbReference>
<dbReference type="GO" id="GO:0004715">
    <property type="term" value="F:non-membrane spanning protein tyrosine kinase activity"/>
    <property type="evidence" value="ECO:0007669"/>
    <property type="project" value="UniProtKB-EC"/>
</dbReference>
<dbReference type="InterPro" id="IPR017441">
    <property type="entry name" value="Protein_kinase_ATP_BS"/>
</dbReference>
<dbReference type="SUPFAM" id="SSF47031">
    <property type="entry name" value="Second domain of FERM"/>
    <property type="match status" value="1"/>
</dbReference>
<evidence type="ECO:0000256" key="16">
    <source>
        <dbReference type="ARBA" id="ARBA00023273"/>
    </source>
</evidence>
<dbReference type="InterPro" id="IPR011993">
    <property type="entry name" value="PH-like_dom_sf"/>
</dbReference>
<evidence type="ECO:0000256" key="10">
    <source>
        <dbReference type="ARBA" id="ARBA00022741"/>
    </source>
</evidence>
<dbReference type="PANTHER" id="PTHR46221:SF9">
    <property type="entry name" value="NON-SPECIFIC PROTEIN-TYROSINE KINASE"/>
    <property type="match status" value="1"/>
</dbReference>
<dbReference type="PROSITE" id="PS50057">
    <property type="entry name" value="FERM_3"/>
    <property type="match status" value="1"/>
</dbReference>
<dbReference type="SMART" id="SM00219">
    <property type="entry name" value="TyrKc"/>
    <property type="match status" value="1"/>
</dbReference>
<evidence type="ECO:0000256" key="11">
    <source>
        <dbReference type="ARBA" id="ARBA00022777"/>
    </source>
</evidence>